<dbReference type="Gene3D" id="3.40.50.1110">
    <property type="entry name" value="SGNH hydrolase"/>
    <property type="match status" value="1"/>
</dbReference>
<protein>
    <submittedName>
        <fullName evidence="4">Lysophospholipase L1</fullName>
    </submittedName>
</protein>
<dbReference type="InterPro" id="IPR013830">
    <property type="entry name" value="SGNH_hydro"/>
</dbReference>
<comment type="similarity">
    <text evidence="1">Belongs to the 'GDSL' lipolytic enzyme family.</text>
</comment>
<reference evidence="4 5" key="1">
    <citation type="submission" date="2016-10" db="EMBL/GenBank/DDBJ databases">
        <authorList>
            <person name="de Groot N.N."/>
        </authorList>
    </citation>
    <scope>NUCLEOTIDE SEQUENCE [LARGE SCALE GENOMIC DNA]</scope>
    <source>
        <strain evidence="4 5">DSM 22900</strain>
    </source>
</reference>
<keyword evidence="5" id="KW-1185">Reference proteome</keyword>
<dbReference type="CDD" id="cd01821">
    <property type="entry name" value="Rhamnogalacturan_acetylesterase_like"/>
    <property type="match status" value="1"/>
</dbReference>
<keyword evidence="2" id="KW-0378">Hydrolase</keyword>
<organism evidence="4 5">
    <name type="scientific">Parapedobacter composti</name>
    <dbReference type="NCBI Taxonomy" id="623281"/>
    <lineage>
        <taxon>Bacteria</taxon>
        <taxon>Pseudomonadati</taxon>
        <taxon>Bacteroidota</taxon>
        <taxon>Sphingobacteriia</taxon>
        <taxon>Sphingobacteriales</taxon>
        <taxon>Sphingobacteriaceae</taxon>
        <taxon>Parapedobacter</taxon>
    </lineage>
</organism>
<dbReference type="Pfam" id="PF13472">
    <property type="entry name" value="Lipase_GDSL_2"/>
    <property type="match status" value="1"/>
</dbReference>
<evidence type="ECO:0000259" key="3">
    <source>
        <dbReference type="Pfam" id="PF13472"/>
    </source>
</evidence>
<name>A0A1I1HVX0_9SPHI</name>
<feature type="domain" description="SGNH hydrolase-type esterase" evidence="3">
    <location>
        <begin position="40"/>
        <end position="235"/>
    </location>
</feature>
<dbReference type="SUPFAM" id="SSF52266">
    <property type="entry name" value="SGNH hydrolase"/>
    <property type="match status" value="1"/>
</dbReference>
<sequence length="260" mass="29692">MRSGLRSRRKKNSWKWALIPCVALLVAFVWDGEQRVTVFLIGDSTVANKPYRVSNPEKGWGQVLPLYVDENVRVENHALNGRSTKSFRDEGHWDKVRSRIKPGDYVIIEFGHNDQKANSPERYADPEVEYPQQLKRYISETRERGGTPVLATPIVRRKFDDRGYLQETHGDYPEVVRRVADETGTALLDLHALTRELLLEWGPERSKALFLHLMPGQYEALPKGATDDTHLSGTGAFKICDLAVAEMKRCLPELAVHFRP</sequence>
<evidence type="ECO:0000313" key="5">
    <source>
        <dbReference type="Proteomes" id="UP000199577"/>
    </source>
</evidence>
<dbReference type="PANTHER" id="PTHR43695">
    <property type="entry name" value="PUTATIVE (AFU_ORTHOLOGUE AFUA_2G17250)-RELATED"/>
    <property type="match status" value="1"/>
</dbReference>
<accession>A0A1I1HVX0</accession>
<dbReference type="OrthoDB" id="9807041at2"/>
<evidence type="ECO:0000256" key="2">
    <source>
        <dbReference type="ARBA" id="ARBA00022801"/>
    </source>
</evidence>
<dbReference type="STRING" id="623281.SAMN05421747_107139"/>
<dbReference type="GO" id="GO:0016788">
    <property type="term" value="F:hydrolase activity, acting on ester bonds"/>
    <property type="evidence" value="ECO:0007669"/>
    <property type="project" value="UniProtKB-ARBA"/>
</dbReference>
<dbReference type="InterPro" id="IPR037459">
    <property type="entry name" value="RhgT-like"/>
</dbReference>
<gene>
    <name evidence="4" type="ORF">SAMN05421747_107139</name>
</gene>
<evidence type="ECO:0000313" key="4">
    <source>
        <dbReference type="EMBL" id="SFC27915.1"/>
    </source>
</evidence>
<dbReference type="Proteomes" id="UP000199577">
    <property type="component" value="Unassembled WGS sequence"/>
</dbReference>
<evidence type="ECO:0000256" key="1">
    <source>
        <dbReference type="ARBA" id="ARBA00008668"/>
    </source>
</evidence>
<dbReference type="EMBL" id="FOLL01000007">
    <property type="protein sequence ID" value="SFC27915.1"/>
    <property type="molecule type" value="Genomic_DNA"/>
</dbReference>
<proteinExistence type="inferred from homology"/>
<dbReference type="AlphaFoldDB" id="A0A1I1HVX0"/>
<dbReference type="PANTHER" id="PTHR43695:SF1">
    <property type="entry name" value="RHAMNOGALACTURONAN ACETYLESTERASE"/>
    <property type="match status" value="1"/>
</dbReference>
<dbReference type="RefSeq" id="WP_090973391.1">
    <property type="nucleotide sequence ID" value="NZ_FOLL01000007.1"/>
</dbReference>
<dbReference type="InterPro" id="IPR036514">
    <property type="entry name" value="SGNH_hydro_sf"/>
</dbReference>